<name>A0A397J9H8_9GLOM</name>
<proteinExistence type="predicted"/>
<dbReference type="AlphaFoldDB" id="A0A397J9H8"/>
<sequence>MFSHFRTSNGLKKISLIQGSRFGTEKWDIEVEVALKKSDILNEIKNVYTIRWKFTKKYPFCGIKQDPRAHSDMMVLEYLKNGLFEK</sequence>
<accession>A0A397J9H8</accession>
<evidence type="ECO:0000313" key="2">
    <source>
        <dbReference type="Proteomes" id="UP000266861"/>
    </source>
</evidence>
<evidence type="ECO:0000313" key="1">
    <source>
        <dbReference type="EMBL" id="RHZ81844.1"/>
    </source>
</evidence>
<comment type="caution">
    <text evidence="1">The sequence shown here is derived from an EMBL/GenBank/DDBJ whole genome shotgun (WGS) entry which is preliminary data.</text>
</comment>
<gene>
    <name evidence="1" type="ORF">Glove_117g75</name>
</gene>
<reference evidence="1 2" key="1">
    <citation type="submission" date="2018-08" db="EMBL/GenBank/DDBJ databases">
        <title>Genome and evolution of the arbuscular mycorrhizal fungus Diversispora epigaea (formerly Glomus versiforme) and its bacterial endosymbionts.</title>
        <authorList>
            <person name="Sun X."/>
            <person name="Fei Z."/>
            <person name="Harrison M."/>
        </authorList>
    </citation>
    <scope>NUCLEOTIDE SEQUENCE [LARGE SCALE GENOMIC DNA]</scope>
    <source>
        <strain evidence="1 2">IT104</strain>
    </source>
</reference>
<dbReference type="Proteomes" id="UP000266861">
    <property type="component" value="Unassembled WGS sequence"/>
</dbReference>
<organism evidence="1 2">
    <name type="scientific">Diversispora epigaea</name>
    <dbReference type="NCBI Taxonomy" id="1348612"/>
    <lineage>
        <taxon>Eukaryota</taxon>
        <taxon>Fungi</taxon>
        <taxon>Fungi incertae sedis</taxon>
        <taxon>Mucoromycota</taxon>
        <taxon>Glomeromycotina</taxon>
        <taxon>Glomeromycetes</taxon>
        <taxon>Diversisporales</taxon>
        <taxon>Diversisporaceae</taxon>
        <taxon>Diversispora</taxon>
    </lineage>
</organism>
<dbReference type="EMBL" id="PQFF01000109">
    <property type="protein sequence ID" value="RHZ81844.1"/>
    <property type="molecule type" value="Genomic_DNA"/>
</dbReference>
<protein>
    <submittedName>
        <fullName evidence="1">Uncharacterized protein</fullName>
    </submittedName>
</protein>
<keyword evidence="2" id="KW-1185">Reference proteome</keyword>